<proteinExistence type="predicted"/>
<dbReference type="PANTHER" id="PTHR33171:SF17">
    <property type="entry name" value="LARA-LIKE N-TERMINAL DOMAIN-CONTAINING PROTEIN"/>
    <property type="match status" value="1"/>
</dbReference>
<dbReference type="Gene3D" id="3.90.226.30">
    <property type="match status" value="1"/>
</dbReference>
<accession>A0A1M4WUG3</accession>
<feature type="domain" description="LarA-like N-terminal" evidence="1">
    <location>
        <begin position="39"/>
        <end position="229"/>
    </location>
</feature>
<keyword evidence="3" id="KW-1185">Reference proteome</keyword>
<dbReference type="EMBL" id="FQUL01000029">
    <property type="protein sequence ID" value="SHE84876.1"/>
    <property type="molecule type" value="Genomic_DNA"/>
</dbReference>
<dbReference type="InterPro" id="IPR043166">
    <property type="entry name" value="LarA-like_C"/>
</dbReference>
<dbReference type="PANTHER" id="PTHR33171">
    <property type="entry name" value="LAR_N DOMAIN-CONTAINING PROTEIN"/>
    <property type="match status" value="1"/>
</dbReference>
<organism evidence="2 3">
    <name type="scientific">Ferrithrix thermotolerans DSM 19514</name>
    <dbReference type="NCBI Taxonomy" id="1121881"/>
    <lineage>
        <taxon>Bacteria</taxon>
        <taxon>Bacillati</taxon>
        <taxon>Actinomycetota</taxon>
        <taxon>Acidimicrobiia</taxon>
        <taxon>Acidimicrobiales</taxon>
        <taxon>Acidimicrobiaceae</taxon>
        <taxon>Ferrithrix</taxon>
    </lineage>
</organism>
<evidence type="ECO:0000313" key="3">
    <source>
        <dbReference type="Proteomes" id="UP000184295"/>
    </source>
</evidence>
<evidence type="ECO:0000313" key="2">
    <source>
        <dbReference type="EMBL" id="SHE84876.1"/>
    </source>
</evidence>
<dbReference type="RefSeq" id="WP_072791519.1">
    <property type="nucleotide sequence ID" value="NZ_FQUL01000029.1"/>
</dbReference>
<dbReference type="InterPro" id="IPR018657">
    <property type="entry name" value="LarA-like_N"/>
</dbReference>
<protein>
    <recommendedName>
        <fullName evidence="1">LarA-like N-terminal domain-containing protein</fullName>
    </recommendedName>
</protein>
<name>A0A1M4WUG3_9ACTN</name>
<dbReference type="Pfam" id="PF09861">
    <property type="entry name" value="Lar_N"/>
    <property type="match status" value="1"/>
</dbReference>
<dbReference type="Proteomes" id="UP000184295">
    <property type="component" value="Unassembled WGS sequence"/>
</dbReference>
<dbReference type="InterPro" id="IPR048068">
    <property type="entry name" value="LarA-like"/>
</dbReference>
<dbReference type="OrthoDB" id="9770545at2"/>
<dbReference type="STRING" id="1121881.SAMN02745225_01793"/>
<reference evidence="3" key="1">
    <citation type="submission" date="2016-11" db="EMBL/GenBank/DDBJ databases">
        <authorList>
            <person name="Varghese N."/>
            <person name="Submissions S."/>
        </authorList>
    </citation>
    <scope>NUCLEOTIDE SEQUENCE [LARGE SCALE GENOMIC DNA]</scope>
    <source>
        <strain evidence="3">DSM 19514</strain>
    </source>
</reference>
<dbReference type="AlphaFoldDB" id="A0A1M4WUG3"/>
<evidence type="ECO:0000259" key="1">
    <source>
        <dbReference type="Pfam" id="PF09861"/>
    </source>
</evidence>
<sequence length="529" mass="59473">MTSRPGFVLEVDRSTPPILMWHGNSYRLERFPKGARILYPPEPQEPIKDPKSAIAQALESPTGDSKPLSALLHKGMRLVIAFDDVSLPLPQMQAPDVRQMVIEAVLEKAAEHGVDDVYLIAALALHRRMTEGELRHALGARVYDAFHPRKRLLQHDAEDPSNLVDLGTTEHGEVVEINKLAAEADLLVYVNINLVSMDGGHKSVATGLASYRSIRHHHNVKTMVHSKSFMDMHNSELHTSNWRMGRHIASQGVKIFQIETTLNTDTFPKPFEFLSKREWEWNLKDRTAFIASSTSLQASPDWISRDIMHKIRSPYKLTGINAGEVEAVHAKTLDKVFSQQLVNVEGQSDILTMGLPFVGPYNVNSIMNPILVYCLALGYFFNMYIGKPLVRPGGVVIISHPNKAEFDPAFHPSYIDFYEQVLTETTDPKEIEKRFEESFANDPWYIHLYRKGNAYHGVHPFYMWYWGAHALDHLGGVIILGGDPKATRRLGFQPASTMMDAIEMAKSVVGPDPSITHLHSPPLVMAKVI</sequence>
<dbReference type="Gene3D" id="3.40.50.11440">
    <property type="match status" value="1"/>
</dbReference>
<dbReference type="GO" id="GO:0050043">
    <property type="term" value="F:lactate racemase activity"/>
    <property type="evidence" value="ECO:0007669"/>
    <property type="project" value="InterPro"/>
</dbReference>
<gene>
    <name evidence="2" type="ORF">SAMN02745225_01793</name>
</gene>